<evidence type="ECO:0000256" key="1">
    <source>
        <dbReference type="SAM" id="Coils"/>
    </source>
</evidence>
<dbReference type="GO" id="GO:0008270">
    <property type="term" value="F:zinc ion binding"/>
    <property type="evidence" value="ECO:0007669"/>
    <property type="project" value="InterPro"/>
</dbReference>
<protein>
    <recommendedName>
        <fullName evidence="6">CCHC-type domain-containing protein</fullName>
    </recommendedName>
</protein>
<accession>A0A0C4DXV5</accession>
<reference evidence="4" key="4">
    <citation type="journal article" date="2015" name="G3 (Bethesda)">
        <title>Genome sequences of three phytopathogenic species of the Magnaporthaceae family of fungi.</title>
        <authorList>
            <person name="Okagaki L.H."/>
            <person name="Nunes C.C."/>
            <person name="Sailsbery J."/>
            <person name="Clay B."/>
            <person name="Brown D."/>
            <person name="John T."/>
            <person name="Oh Y."/>
            <person name="Young N."/>
            <person name="Fitzgerald M."/>
            <person name="Haas B.J."/>
            <person name="Zeng Q."/>
            <person name="Young S."/>
            <person name="Adiconis X."/>
            <person name="Fan L."/>
            <person name="Levin J.Z."/>
            <person name="Mitchell T.K."/>
            <person name="Okubara P.A."/>
            <person name="Farman M.L."/>
            <person name="Kohn L.M."/>
            <person name="Birren B."/>
            <person name="Ma L.-J."/>
            <person name="Dean R.A."/>
        </authorList>
    </citation>
    <scope>NUCLEOTIDE SEQUENCE</scope>
    <source>
        <strain evidence="4">ATCC 64411 / 73-15</strain>
    </source>
</reference>
<reference evidence="4" key="5">
    <citation type="submission" date="2015-06" db="UniProtKB">
        <authorList>
            <consortium name="EnsemblFungi"/>
        </authorList>
    </citation>
    <scope>IDENTIFICATION</scope>
    <source>
        <strain evidence="4">ATCC 64411</strain>
    </source>
</reference>
<gene>
    <name evidence="3" type="ORF">MAPG_04862</name>
</gene>
<dbReference type="EnsemblFungi" id="MAPG_04862T0">
    <property type="protein sequence ID" value="MAPG_04862T0"/>
    <property type="gene ID" value="MAPG_04862"/>
</dbReference>
<dbReference type="OrthoDB" id="5099850at2759"/>
<evidence type="ECO:0000313" key="4">
    <source>
        <dbReference type="EnsemblFungi" id="MAPG_04862T0"/>
    </source>
</evidence>
<dbReference type="EMBL" id="ADBL01001137">
    <property type="status" value="NOT_ANNOTATED_CDS"/>
    <property type="molecule type" value="Genomic_DNA"/>
</dbReference>
<evidence type="ECO:0008006" key="6">
    <source>
        <dbReference type="Google" id="ProtNLM"/>
    </source>
</evidence>
<reference evidence="3" key="2">
    <citation type="submission" date="2010-05" db="EMBL/GenBank/DDBJ databases">
        <title>The Genome Sequence of Magnaporthe poae strain ATCC 64411.</title>
        <authorList>
            <consortium name="The Broad Institute Genome Sequencing Platform"/>
            <consortium name="Broad Institute Genome Sequencing Center for Infectious Disease"/>
            <person name="Ma L.-J."/>
            <person name="Dead R."/>
            <person name="Young S."/>
            <person name="Zeng Q."/>
            <person name="Koehrsen M."/>
            <person name="Alvarado L."/>
            <person name="Berlin A."/>
            <person name="Chapman S.B."/>
            <person name="Chen Z."/>
            <person name="Freedman E."/>
            <person name="Gellesch M."/>
            <person name="Goldberg J."/>
            <person name="Griggs A."/>
            <person name="Gujja S."/>
            <person name="Heilman E.R."/>
            <person name="Heiman D."/>
            <person name="Hepburn T."/>
            <person name="Howarth C."/>
            <person name="Jen D."/>
            <person name="Larson L."/>
            <person name="Mehta T."/>
            <person name="Neiman D."/>
            <person name="Pearson M."/>
            <person name="Roberts A."/>
            <person name="Saif S."/>
            <person name="Shea T."/>
            <person name="Shenoy N."/>
            <person name="Sisk P."/>
            <person name="Stolte C."/>
            <person name="Sykes S."/>
            <person name="Walk T."/>
            <person name="White J."/>
            <person name="Yandava C."/>
            <person name="Haas B."/>
            <person name="Nusbaum C."/>
            <person name="Birren B."/>
        </authorList>
    </citation>
    <scope>NUCLEOTIDE SEQUENCE</scope>
    <source>
        <strain evidence="3">ATCC 64411</strain>
    </source>
</reference>
<dbReference type="Proteomes" id="UP000011715">
    <property type="component" value="Unassembled WGS sequence"/>
</dbReference>
<keyword evidence="5" id="KW-1185">Reference proteome</keyword>
<name>A0A0C4DXV5_MAGP6</name>
<feature type="region of interest" description="Disordered" evidence="2">
    <location>
        <begin position="1"/>
        <end position="67"/>
    </location>
</feature>
<dbReference type="SUPFAM" id="SSF57756">
    <property type="entry name" value="Retrovirus zinc finger-like domains"/>
    <property type="match status" value="1"/>
</dbReference>
<dbReference type="eggNOG" id="ENOG502RBAQ">
    <property type="taxonomic scope" value="Eukaryota"/>
</dbReference>
<dbReference type="AlphaFoldDB" id="A0A0C4DXV5"/>
<evidence type="ECO:0000313" key="5">
    <source>
        <dbReference type="Proteomes" id="UP000011715"/>
    </source>
</evidence>
<evidence type="ECO:0000313" key="3">
    <source>
        <dbReference type="EMBL" id="KLU85842.1"/>
    </source>
</evidence>
<reference evidence="3" key="3">
    <citation type="submission" date="2011-03" db="EMBL/GenBank/DDBJ databases">
        <title>Annotation of Magnaporthe poae ATCC 64411.</title>
        <authorList>
            <person name="Ma L.-J."/>
            <person name="Dead R."/>
            <person name="Young S.K."/>
            <person name="Zeng Q."/>
            <person name="Gargeya S."/>
            <person name="Fitzgerald M."/>
            <person name="Haas B."/>
            <person name="Abouelleil A."/>
            <person name="Alvarado L."/>
            <person name="Arachchi H.M."/>
            <person name="Berlin A."/>
            <person name="Brown A."/>
            <person name="Chapman S.B."/>
            <person name="Chen Z."/>
            <person name="Dunbar C."/>
            <person name="Freedman E."/>
            <person name="Gearin G."/>
            <person name="Gellesch M."/>
            <person name="Goldberg J."/>
            <person name="Griggs A."/>
            <person name="Gujja S."/>
            <person name="Heiman D."/>
            <person name="Howarth C."/>
            <person name="Larson L."/>
            <person name="Lui A."/>
            <person name="MacDonald P.J.P."/>
            <person name="Mehta T."/>
            <person name="Montmayeur A."/>
            <person name="Murphy C."/>
            <person name="Neiman D."/>
            <person name="Pearson M."/>
            <person name="Priest M."/>
            <person name="Roberts A."/>
            <person name="Saif S."/>
            <person name="Shea T."/>
            <person name="Shenoy N."/>
            <person name="Sisk P."/>
            <person name="Stolte C."/>
            <person name="Sykes S."/>
            <person name="Yandava C."/>
            <person name="Wortman J."/>
            <person name="Nusbaum C."/>
            <person name="Birren B."/>
        </authorList>
    </citation>
    <scope>NUCLEOTIDE SEQUENCE</scope>
    <source>
        <strain evidence="3">ATCC 64411</strain>
    </source>
</reference>
<organism evidence="4 5">
    <name type="scientific">Magnaporthiopsis poae (strain ATCC 64411 / 73-15)</name>
    <name type="common">Kentucky bluegrass fungus</name>
    <name type="synonym">Magnaporthe poae</name>
    <dbReference type="NCBI Taxonomy" id="644358"/>
    <lineage>
        <taxon>Eukaryota</taxon>
        <taxon>Fungi</taxon>
        <taxon>Dikarya</taxon>
        <taxon>Ascomycota</taxon>
        <taxon>Pezizomycotina</taxon>
        <taxon>Sordariomycetes</taxon>
        <taxon>Sordariomycetidae</taxon>
        <taxon>Magnaporthales</taxon>
        <taxon>Magnaporthaceae</taxon>
        <taxon>Magnaporthiopsis</taxon>
    </lineage>
</organism>
<dbReference type="VEuPathDB" id="FungiDB:MAPG_04862"/>
<feature type="coiled-coil region" evidence="1">
    <location>
        <begin position="403"/>
        <end position="437"/>
    </location>
</feature>
<reference evidence="5" key="1">
    <citation type="submission" date="2010-05" db="EMBL/GenBank/DDBJ databases">
        <title>The genome sequence of Magnaporthe poae strain ATCC 64411.</title>
        <authorList>
            <person name="Ma L.-J."/>
            <person name="Dead R."/>
            <person name="Young S."/>
            <person name="Zeng Q."/>
            <person name="Koehrsen M."/>
            <person name="Alvarado L."/>
            <person name="Berlin A."/>
            <person name="Chapman S.B."/>
            <person name="Chen Z."/>
            <person name="Freedman E."/>
            <person name="Gellesch M."/>
            <person name="Goldberg J."/>
            <person name="Griggs A."/>
            <person name="Gujja S."/>
            <person name="Heilman E.R."/>
            <person name="Heiman D."/>
            <person name="Hepburn T."/>
            <person name="Howarth C."/>
            <person name="Jen D."/>
            <person name="Larson L."/>
            <person name="Mehta T."/>
            <person name="Neiman D."/>
            <person name="Pearson M."/>
            <person name="Roberts A."/>
            <person name="Saif S."/>
            <person name="Shea T."/>
            <person name="Shenoy N."/>
            <person name="Sisk P."/>
            <person name="Stolte C."/>
            <person name="Sykes S."/>
            <person name="Walk T."/>
            <person name="White J."/>
            <person name="Yandava C."/>
            <person name="Haas B."/>
            <person name="Nusbaum C."/>
            <person name="Birren B."/>
        </authorList>
    </citation>
    <scope>NUCLEOTIDE SEQUENCE [LARGE SCALE GENOMIC DNA]</scope>
    <source>
        <strain evidence="5">ATCC 64411 / 73-15</strain>
    </source>
</reference>
<evidence type="ECO:0000256" key="2">
    <source>
        <dbReference type="SAM" id="MobiDB-lite"/>
    </source>
</evidence>
<keyword evidence="1" id="KW-0175">Coiled coil</keyword>
<dbReference type="InterPro" id="IPR036875">
    <property type="entry name" value="Znf_CCHC_sf"/>
</dbReference>
<dbReference type="STRING" id="644358.A0A0C4DXV5"/>
<proteinExistence type="predicted"/>
<dbReference type="GO" id="GO:0003676">
    <property type="term" value="F:nucleic acid binding"/>
    <property type="evidence" value="ECO:0007669"/>
    <property type="project" value="InterPro"/>
</dbReference>
<dbReference type="EMBL" id="GL876969">
    <property type="protein sequence ID" value="KLU85842.1"/>
    <property type="molecule type" value="Genomic_DNA"/>
</dbReference>
<feature type="compositionally biased region" description="Polar residues" evidence="2">
    <location>
        <begin position="32"/>
        <end position="46"/>
    </location>
</feature>
<sequence length="455" mass="50303">MSGHGNIQSQDDEQMGDAPRGTPARIDELRQSMHNPANQSRESPLQQAYRGSGGFRGIAGHRLSDRGRTRAGFAANARLARHVPARQPGYNTPSDSQGRGIRGGAAVAIASASAAQDRIVLPAQTDSRISLDKCSPSFRANVAFTQSGQTLESLAATGVKHALDVTRTRINELGLDLPEAVSAVRSMVLQGKFKRILVEADTEDEEITRFPEARIGSRFYGHLKKEAAGETALRARGSCGACRKPGHVLADCVAGSITGDIVGCPLCNDGTHLIEMCPAFENLSLAEQHELIIRRRGRKQPIRTRVDWTARLDEYVREWEARHGGFEKMRMPMTQQFAREFRAAHPQLISAYDYLRDPGLAEDPATKDMAAVKQKQREGVVFSYISSEEAARHIREQDLERVLKERTEKIKEMGDSMKEMEKKNVETASELAMLKRAEAQQPLTLGERADVEHEI</sequence>